<dbReference type="EMBL" id="FQZF01000004">
    <property type="protein sequence ID" value="SHI68983.1"/>
    <property type="molecule type" value="Genomic_DNA"/>
</dbReference>
<protein>
    <recommendedName>
        <fullName evidence="3">YfiR family protein</fullName>
    </recommendedName>
</protein>
<dbReference type="STRING" id="198092.SAMN02745194_00840"/>
<evidence type="ECO:0000313" key="2">
    <source>
        <dbReference type="Proteomes" id="UP000184387"/>
    </source>
</evidence>
<name>A0A1M6D724_9PROT</name>
<dbReference type="Proteomes" id="UP000184387">
    <property type="component" value="Unassembled WGS sequence"/>
</dbReference>
<reference evidence="1 2" key="1">
    <citation type="submission" date="2016-11" db="EMBL/GenBank/DDBJ databases">
        <authorList>
            <person name="Jaros S."/>
            <person name="Januszkiewicz K."/>
            <person name="Wedrychowicz H."/>
        </authorList>
    </citation>
    <scope>NUCLEOTIDE SEQUENCE [LARGE SCALE GENOMIC DNA]</scope>
    <source>
        <strain evidence="1 2">DSM 14916</strain>
    </source>
</reference>
<evidence type="ECO:0000313" key="1">
    <source>
        <dbReference type="EMBL" id="SHI68983.1"/>
    </source>
</evidence>
<proteinExistence type="predicted"/>
<dbReference type="OrthoDB" id="7277245at2"/>
<organism evidence="1 2">
    <name type="scientific">Muricoccus roseus</name>
    <dbReference type="NCBI Taxonomy" id="198092"/>
    <lineage>
        <taxon>Bacteria</taxon>
        <taxon>Pseudomonadati</taxon>
        <taxon>Pseudomonadota</taxon>
        <taxon>Alphaproteobacteria</taxon>
        <taxon>Acetobacterales</taxon>
        <taxon>Roseomonadaceae</taxon>
        <taxon>Muricoccus</taxon>
    </lineage>
</organism>
<gene>
    <name evidence="1" type="ORF">SAMN02745194_00840</name>
</gene>
<accession>A0A1M6D724</accession>
<sequence length="170" mass="17027">MLLSLTGALIGMPGPGLAEPTLRDLQAAVRALAFLEEPPTGLADIGIVYPDGSAEGLSQARRIAAIFGEGLRAGNLTLRPKLVTVAGAGQAGAVALLLTDAALPEVHRVAAAVARSGVVTIAAGTTAPEAGASVLSVRGGPRVEIVVNRAAAQAAGVSFAAAFRMMIQER</sequence>
<keyword evidence="2" id="KW-1185">Reference proteome</keyword>
<dbReference type="AlphaFoldDB" id="A0A1M6D724"/>
<evidence type="ECO:0008006" key="3">
    <source>
        <dbReference type="Google" id="ProtNLM"/>
    </source>
</evidence>
<dbReference type="RefSeq" id="WP_086061892.1">
    <property type="nucleotide sequence ID" value="NZ_FQZF01000004.1"/>
</dbReference>